<organism evidence="4 5">
    <name type="scientific">Rubrobacter xylanophilus (strain DSM 9941 / JCM 11954 / NBRC 16129 / PRD-1)</name>
    <dbReference type="NCBI Taxonomy" id="266117"/>
    <lineage>
        <taxon>Bacteria</taxon>
        <taxon>Bacillati</taxon>
        <taxon>Actinomycetota</taxon>
        <taxon>Rubrobacteria</taxon>
        <taxon>Rubrobacterales</taxon>
        <taxon>Rubrobacteraceae</taxon>
        <taxon>Rubrobacter</taxon>
    </lineage>
</organism>
<sequence length="379" mass="41552">MPAVRKVLVVGGGIGGLSAAIALRKRGVEVDVVEVNPKWDVYGVGIIQPANQIRALAAIGLGERCVQEGYPFEGSRFFDSQGNLLADVPFERIAGPEYPPMNGITRPRLHRILQEAVKESKAGVRTGLTVSALEQRDDGVEVEFTDDTSGRYDLVIGADGLYSLIRSLVFDPDLEPEFSGQVVWRYNVPRLPEVDRICVFQGMKRKAGFVPLAPDLMYILLIEKPPSDSPPGKKLPEDRLAEIFRERLAEFGGPVAEVRDRYITDSSKVVYRPVETLLVPPPWYRGRVVLVGDAAHATSPHIGQGASMAIEDAVVLAEELEKDVPVHEALEAFMRRRYERCKYVIDVSARIGRGEMDPSLGIDAAALTGQSAVVLAEPI</sequence>
<dbReference type="RefSeq" id="WP_011565192.1">
    <property type="nucleotide sequence ID" value="NC_008148.1"/>
</dbReference>
<dbReference type="Proteomes" id="UP000006637">
    <property type="component" value="Chromosome"/>
</dbReference>
<dbReference type="eggNOG" id="COG0654">
    <property type="taxonomic scope" value="Bacteria"/>
</dbReference>
<keyword evidence="1" id="KW-0560">Oxidoreductase</keyword>
<feature type="domain" description="FAD-binding" evidence="3">
    <location>
        <begin position="6"/>
        <end position="322"/>
    </location>
</feature>
<evidence type="ECO:0000256" key="1">
    <source>
        <dbReference type="ARBA" id="ARBA00023002"/>
    </source>
</evidence>
<evidence type="ECO:0000313" key="4">
    <source>
        <dbReference type="EMBL" id="ABG05178.1"/>
    </source>
</evidence>
<gene>
    <name evidence="4" type="ordered locus">Rxyl_2242</name>
</gene>
<keyword evidence="5" id="KW-1185">Reference proteome</keyword>
<dbReference type="HOGENOM" id="CLU_009665_19_5_11"/>
<proteinExistence type="predicted"/>
<dbReference type="AlphaFoldDB" id="Q1ATV0"/>
<dbReference type="NCBIfam" id="NF005313">
    <property type="entry name" value="PRK06847.1"/>
    <property type="match status" value="1"/>
</dbReference>
<accession>Q1ATV0</accession>
<dbReference type="PRINTS" id="PR00420">
    <property type="entry name" value="RNGMNOXGNASE"/>
</dbReference>
<dbReference type="EMBL" id="CP000386">
    <property type="protein sequence ID" value="ABG05178.1"/>
    <property type="molecule type" value="Genomic_DNA"/>
</dbReference>
<dbReference type="PANTHER" id="PTHR13789:SF309">
    <property type="entry name" value="PUTATIVE (AFU_ORTHOLOGUE AFUA_6G14510)-RELATED"/>
    <property type="match status" value="1"/>
</dbReference>
<protein>
    <submittedName>
        <fullName evidence="4">Monooxygenase, FAD-binding protein</fullName>
    </submittedName>
</protein>
<dbReference type="GO" id="GO:0071949">
    <property type="term" value="F:FAD binding"/>
    <property type="evidence" value="ECO:0007669"/>
    <property type="project" value="InterPro"/>
</dbReference>
<dbReference type="PhylomeDB" id="Q1ATV0"/>
<dbReference type="SUPFAM" id="SSF51905">
    <property type="entry name" value="FAD/NAD(P)-binding domain"/>
    <property type="match status" value="1"/>
</dbReference>
<dbReference type="PANTHER" id="PTHR13789">
    <property type="entry name" value="MONOOXYGENASE"/>
    <property type="match status" value="1"/>
</dbReference>
<dbReference type="STRING" id="266117.Rxyl_2242"/>
<dbReference type="InterPro" id="IPR050493">
    <property type="entry name" value="FAD-dep_Monooxygenase_BioMet"/>
</dbReference>
<reference evidence="4 5" key="1">
    <citation type="submission" date="2006-06" db="EMBL/GenBank/DDBJ databases">
        <title>Complete sequence of Rubrobacter xylanophilus DSM 9941.</title>
        <authorList>
            <consortium name="US DOE Joint Genome Institute"/>
            <person name="Copeland A."/>
            <person name="Lucas S."/>
            <person name="Lapidus A."/>
            <person name="Barry K."/>
            <person name="Detter J.C."/>
            <person name="Glavina del Rio T."/>
            <person name="Hammon N."/>
            <person name="Israni S."/>
            <person name="Dalin E."/>
            <person name="Tice H."/>
            <person name="Pitluck S."/>
            <person name="Munk A.C."/>
            <person name="Brettin T."/>
            <person name="Bruce D."/>
            <person name="Han C."/>
            <person name="Tapia R."/>
            <person name="Gilna P."/>
            <person name="Schmutz J."/>
            <person name="Larimer F."/>
            <person name="Land M."/>
            <person name="Hauser L."/>
            <person name="Kyrpides N."/>
            <person name="Lykidis A."/>
            <person name="da Costa M.S."/>
            <person name="Rainey F.A."/>
            <person name="Empadinhas N."/>
            <person name="Jolivet E."/>
            <person name="Battista J.R."/>
            <person name="Richardson P."/>
        </authorList>
    </citation>
    <scope>NUCLEOTIDE SEQUENCE [LARGE SCALE GENOMIC DNA]</scope>
    <source>
        <strain evidence="5">DSM 9941 / NBRC 16129 / PRD-1</strain>
    </source>
</reference>
<dbReference type="KEGG" id="rxy:Rxyl_2242"/>
<evidence type="ECO:0000256" key="2">
    <source>
        <dbReference type="ARBA" id="ARBA00023033"/>
    </source>
</evidence>
<dbReference type="InterPro" id="IPR002938">
    <property type="entry name" value="FAD-bd"/>
</dbReference>
<evidence type="ECO:0000313" key="5">
    <source>
        <dbReference type="Proteomes" id="UP000006637"/>
    </source>
</evidence>
<name>Q1ATV0_RUBXD</name>
<dbReference type="Pfam" id="PF01494">
    <property type="entry name" value="FAD_binding_3"/>
    <property type="match status" value="1"/>
</dbReference>
<dbReference type="OrthoDB" id="9782160at2"/>
<dbReference type="Gene3D" id="3.50.50.60">
    <property type="entry name" value="FAD/NAD(P)-binding domain"/>
    <property type="match status" value="1"/>
</dbReference>
<keyword evidence="2 4" id="KW-0503">Monooxygenase</keyword>
<dbReference type="GO" id="GO:0004497">
    <property type="term" value="F:monooxygenase activity"/>
    <property type="evidence" value="ECO:0007669"/>
    <property type="project" value="UniProtKB-KW"/>
</dbReference>
<evidence type="ECO:0000259" key="3">
    <source>
        <dbReference type="Pfam" id="PF01494"/>
    </source>
</evidence>
<dbReference type="InterPro" id="IPR036188">
    <property type="entry name" value="FAD/NAD-bd_sf"/>
</dbReference>